<dbReference type="AlphaFoldDB" id="A0AB37UAM0"/>
<evidence type="ECO:0000259" key="3">
    <source>
        <dbReference type="SMART" id="SM00822"/>
    </source>
</evidence>
<dbReference type="PANTHER" id="PTHR43477">
    <property type="entry name" value="DIHYDROANTICAPSIN 7-DEHYDROGENASE"/>
    <property type="match status" value="1"/>
</dbReference>
<dbReference type="InterPro" id="IPR057326">
    <property type="entry name" value="KR_dom"/>
</dbReference>
<dbReference type="FunFam" id="3.40.50.720:FF:000084">
    <property type="entry name" value="Short-chain dehydrogenase reductase"/>
    <property type="match status" value="1"/>
</dbReference>
<organism evidence="4 5">
    <name type="scientific">Chroococcidiopsis cubana SAG 39.79</name>
    <dbReference type="NCBI Taxonomy" id="388085"/>
    <lineage>
        <taxon>Bacteria</taxon>
        <taxon>Bacillati</taxon>
        <taxon>Cyanobacteriota</taxon>
        <taxon>Cyanophyceae</taxon>
        <taxon>Chroococcidiopsidales</taxon>
        <taxon>Chroococcidiopsidaceae</taxon>
        <taxon>Chroococcidiopsis</taxon>
    </lineage>
</organism>
<name>A0AB37UAM0_9CYAN</name>
<comment type="caution">
    <text evidence="4">The sequence shown here is derived from an EMBL/GenBank/DDBJ whole genome shotgun (WGS) entry which is preliminary data.</text>
</comment>
<dbReference type="SMART" id="SM00822">
    <property type="entry name" value="PKS_KR"/>
    <property type="match status" value="1"/>
</dbReference>
<comment type="similarity">
    <text evidence="1">Belongs to the short-chain dehydrogenases/reductases (SDR) family.</text>
</comment>
<dbReference type="SUPFAM" id="SSF51735">
    <property type="entry name" value="NAD(P)-binding Rossmann-fold domains"/>
    <property type="match status" value="1"/>
</dbReference>
<dbReference type="InterPro" id="IPR002347">
    <property type="entry name" value="SDR_fam"/>
</dbReference>
<dbReference type="Proteomes" id="UP000282574">
    <property type="component" value="Unassembled WGS sequence"/>
</dbReference>
<reference evidence="4 5" key="1">
    <citation type="journal article" date="2019" name="Genome Biol. Evol.">
        <title>Day and night: Metabolic profiles and evolutionary relationships of six axenic non-marine cyanobacteria.</title>
        <authorList>
            <person name="Will S.E."/>
            <person name="Henke P."/>
            <person name="Boedeker C."/>
            <person name="Huang S."/>
            <person name="Brinkmann H."/>
            <person name="Rohde M."/>
            <person name="Jarek M."/>
            <person name="Friedl T."/>
            <person name="Seufert S."/>
            <person name="Schumacher M."/>
            <person name="Overmann J."/>
            <person name="Neumann-Schaal M."/>
            <person name="Petersen J."/>
        </authorList>
    </citation>
    <scope>NUCLEOTIDE SEQUENCE [LARGE SCALE GENOMIC DNA]</scope>
    <source>
        <strain evidence="4 5">SAG 39.79</strain>
    </source>
</reference>
<dbReference type="InterPro" id="IPR051122">
    <property type="entry name" value="SDR_DHRS6-like"/>
</dbReference>
<protein>
    <submittedName>
        <fullName evidence="4">Oxidoreductase YkvO</fullName>
    </submittedName>
</protein>
<evidence type="ECO:0000256" key="2">
    <source>
        <dbReference type="ARBA" id="ARBA00023002"/>
    </source>
</evidence>
<dbReference type="RefSeq" id="WP_106169276.1">
    <property type="nucleotide sequence ID" value="NZ_JAVKZF010000001.1"/>
</dbReference>
<dbReference type="CDD" id="cd05233">
    <property type="entry name" value="SDR_c"/>
    <property type="match status" value="1"/>
</dbReference>
<accession>A0AB37UAM0</accession>
<dbReference type="PRINTS" id="PR00081">
    <property type="entry name" value="GDHRDH"/>
</dbReference>
<dbReference type="InterPro" id="IPR036291">
    <property type="entry name" value="NAD(P)-bd_dom_sf"/>
</dbReference>
<dbReference type="EMBL" id="RSCK01000101">
    <property type="protein sequence ID" value="RUT03300.1"/>
    <property type="molecule type" value="Genomic_DNA"/>
</dbReference>
<dbReference type="Gene3D" id="3.40.50.720">
    <property type="entry name" value="NAD(P)-binding Rossmann-like Domain"/>
    <property type="match status" value="1"/>
</dbReference>
<feature type="domain" description="Ketoreductase" evidence="3">
    <location>
        <begin position="9"/>
        <end position="183"/>
    </location>
</feature>
<evidence type="ECO:0000313" key="5">
    <source>
        <dbReference type="Proteomes" id="UP000282574"/>
    </source>
</evidence>
<dbReference type="GO" id="GO:0016491">
    <property type="term" value="F:oxidoreductase activity"/>
    <property type="evidence" value="ECO:0007669"/>
    <property type="project" value="UniProtKB-KW"/>
</dbReference>
<sequence length="252" mass="26781">MISQKLSEKVALVTGGTSGIGLATAKRFVAEGAYVFITGRHQPELDAAVNEIGKNVTGIQGDVSNLADLDRLYAEIEQEQGRLDVIFANAGGGEFIPLGSITEEHFDKTFNTNVKGLLFTVQKALPLMPEGASIILNASTASIKGIPASSVYSATKAAVRSFARTWTVDLKDRQIRVNVVSPGLIPTPAYDLLWGLSEEQLKELVANLAKNVPLGRAGTPDEIAKAVVFLASDDSSYVSGIELFVDGGFTQI</sequence>
<proteinExistence type="inferred from homology"/>
<keyword evidence="5" id="KW-1185">Reference proteome</keyword>
<evidence type="ECO:0000256" key="1">
    <source>
        <dbReference type="ARBA" id="ARBA00006484"/>
    </source>
</evidence>
<gene>
    <name evidence="4" type="primary">ykvO</name>
    <name evidence="4" type="ORF">DSM107010_61010</name>
</gene>
<dbReference type="Pfam" id="PF13561">
    <property type="entry name" value="adh_short_C2"/>
    <property type="match status" value="1"/>
</dbReference>
<keyword evidence="2" id="KW-0560">Oxidoreductase</keyword>
<evidence type="ECO:0000313" key="4">
    <source>
        <dbReference type="EMBL" id="RUT03300.1"/>
    </source>
</evidence>
<dbReference type="PANTHER" id="PTHR43477:SF1">
    <property type="entry name" value="DIHYDROANTICAPSIN 7-DEHYDROGENASE"/>
    <property type="match status" value="1"/>
</dbReference>